<evidence type="ECO:0000256" key="1">
    <source>
        <dbReference type="ARBA" id="ARBA00022741"/>
    </source>
</evidence>
<comment type="caution">
    <text evidence="6">The sequence shown here is derived from an EMBL/GenBank/DDBJ whole genome shotgun (WGS) entry which is preliminary data.</text>
</comment>
<keyword evidence="7" id="KW-1185">Reference proteome</keyword>
<dbReference type="GO" id="GO:0003924">
    <property type="term" value="F:GTPase activity"/>
    <property type="evidence" value="ECO:0007669"/>
    <property type="project" value="TreeGrafter"/>
</dbReference>
<evidence type="ECO:0000259" key="5">
    <source>
        <dbReference type="Pfam" id="PF24494"/>
    </source>
</evidence>
<dbReference type="Gene3D" id="1.10.1580.10">
    <property type="match status" value="1"/>
</dbReference>
<evidence type="ECO:0008006" key="8">
    <source>
        <dbReference type="Google" id="ProtNLM"/>
    </source>
</evidence>
<protein>
    <recommendedName>
        <fullName evidence="8">G domain-containing protein</fullName>
    </recommendedName>
</protein>
<evidence type="ECO:0000256" key="2">
    <source>
        <dbReference type="ARBA" id="ARBA00023134"/>
    </source>
</evidence>
<dbReference type="EMBL" id="NAJO01000003">
    <property type="protein sequence ID" value="OQO13590.1"/>
    <property type="molecule type" value="Genomic_DNA"/>
</dbReference>
<name>A0A1V8TQD8_9PEZI</name>
<dbReference type="OrthoDB" id="269151at2759"/>
<feature type="domain" description="DUF7587" evidence="5">
    <location>
        <begin position="370"/>
        <end position="486"/>
    </location>
</feature>
<dbReference type="PANTHER" id="PTHR45782:SF4">
    <property type="entry name" value="MITOCHONDRIAL RIBOSOME-ASSOCIATED GTPASE 1"/>
    <property type="match status" value="1"/>
</dbReference>
<dbReference type="STRING" id="1507870.A0A1V8TQD8"/>
<dbReference type="InParanoid" id="A0A1V8TQD8"/>
<feature type="domain" description="G" evidence="4">
    <location>
        <begin position="120"/>
        <end position="190"/>
    </location>
</feature>
<sequence length="652" mass="71514">MATSFIARTAFPVLDSLPRSYYLGHHAAGLSKMRTLLAQIDLIVECRDYRVPLTSHNPLFEDSLAGKERMIVYTKKDLGRTGNEEDVRREVLLPQRDTRSILSHIASSHASRNNFTGSHLMVVGMPNIGKSSLINALRRVGVNKGKAAQTGDQPGVTRNIAKSGVKIIDGGTGDGGGGSVYLVDTPGVFIPYVPDAEAMLKLALCGSVKDTILPPTILADYLLYHLNKHYPKSYSDFSPPTNDILALLSAIAIRNGRLGKGAVPDLEAAALWMVQRWRDGRFGAFVLDDVTEEAVAKKLSGDVGQGSLSQARKAVKEVARVRNRAKVKQSSAGVRLPDTPPAPVLETPPTGTSRPAAYVKTHLDLIAQRTPRYLFRVWNEKSGGDHSGLNTPEKITPLAFRNGHAAISIHDVPSAELAVTVRSHIIGFLRARDGSTHETPFSSWTRSLAYALQILPRYEPGAWISIMDTKKLPSRNTVLDTPPLRVLSARGVFQWDMEFLAYGVIDEPHALRSVPGDVLEVLCRSTLQELRQFGHPIHGAQLNAIAVQIIMAIMQDITALVGEDLALACVAYFRTCPMITEPRDDDRVRKCIASYAPLIRVLAERFRVPGGWRLDHIIMTDAVYDAGFEDVRCAIAFMRELINVQALRGPPL</sequence>
<dbReference type="InterPro" id="IPR027417">
    <property type="entry name" value="P-loop_NTPase"/>
</dbReference>
<reference evidence="7" key="1">
    <citation type="submission" date="2017-03" db="EMBL/GenBank/DDBJ databases">
        <title>Genomes of endolithic fungi from Antarctica.</title>
        <authorList>
            <person name="Coleine C."/>
            <person name="Masonjones S."/>
            <person name="Stajich J.E."/>
        </authorList>
    </citation>
    <scope>NUCLEOTIDE SEQUENCE [LARGE SCALE GENOMIC DNA]</scope>
    <source>
        <strain evidence="7">CCFEE 5527</strain>
    </source>
</reference>
<dbReference type="SUPFAM" id="SSF52540">
    <property type="entry name" value="P-loop containing nucleoside triphosphate hydrolases"/>
    <property type="match status" value="1"/>
</dbReference>
<dbReference type="Pfam" id="PF01926">
    <property type="entry name" value="MMR_HSR1"/>
    <property type="match status" value="1"/>
</dbReference>
<keyword evidence="1" id="KW-0547">Nucleotide-binding</keyword>
<dbReference type="Gene3D" id="3.40.50.300">
    <property type="entry name" value="P-loop containing nucleotide triphosphate hydrolases"/>
    <property type="match status" value="1"/>
</dbReference>
<dbReference type="Proteomes" id="UP000192596">
    <property type="component" value="Unassembled WGS sequence"/>
</dbReference>
<dbReference type="InterPro" id="IPR056009">
    <property type="entry name" value="DUF7587"/>
</dbReference>
<organism evidence="6 7">
    <name type="scientific">Cryoendolithus antarcticus</name>
    <dbReference type="NCBI Taxonomy" id="1507870"/>
    <lineage>
        <taxon>Eukaryota</taxon>
        <taxon>Fungi</taxon>
        <taxon>Dikarya</taxon>
        <taxon>Ascomycota</taxon>
        <taxon>Pezizomycotina</taxon>
        <taxon>Dothideomycetes</taxon>
        <taxon>Dothideomycetidae</taxon>
        <taxon>Cladosporiales</taxon>
        <taxon>Cladosporiaceae</taxon>
        <taxon>Cryoendolithus</taxon>
    </lineage>
</organism>
<accession>A0A1V8TQD8</accession>
<dbReference type="GO" id="GO:0032543">
    <property type="term" value="P:mitochondrial translation"/>
    <property type="evidence" value="ECO:0007669"/>
    <property type="project" value="TreeGrafter"/>
</dbReference>
<evidence type="ECO:0000259" key="4">
    <source>
        <dbReference type="Pfam" id="PF01926"/>
    </source>
</evidence>
<evidence type="ECO:0000313" key="6">
    <source>
        <dbReference type="EMBL" id="OQO13590.1"/>
    </source>
</evidence>
<dbReference type="GO" id="GO:0005739">
    <property type="term" value="C:mitochondrion"/>
    <property type="evidence" value="ECO:0007669"/>
    <property type="project" value="TreeGrafter"/>
</dbReference>
<evidence type="ECO:0000313" key="7">
    <source>
        <dbReference type="Proteomes" id="UP000192596"/>
    </source>
</evidence>
<evidence type="ECO:0000256" key="3">
    <source>
        <dbReference type="SAM" id="MobiDB-lite"/>
    </source>
</evidence>
<dbReference type="InterPro" id="IPR023179">
    <property type="entry name" value="GTP-bd_ortho_bundle_sf"/>
</dbReference>
<keyword evidence="2" id="KW-0342">GTP-binding</keyword>
<dbReference type="GO" id="GO:0005525">
    <property type="term" value="F:GTP binding"/>
    <property type="evidence" value="ECO:0007669"/>
    <property type="project" value="UniProtKB-KW"/>
</dbReference>
<dbReference type="AlphaFoldDB" id="A0A1V8TQD8"/>
<gene>
    <name evidence="6" type="ORF">B0A48_01819</name>
</gene>
<dbReference type="PANTHER" id="PTHR45782">
    <property type="entry name" value="MITOCHONDRIAL RIBOSOME-ASSOCIATED GTPASE 1"/>
    <property type="match status" value="1"/>
</dbReference>
<proteinExistence type="predicted"/>
<dbReference type="InterPro" id="IPR006073">
    <property type="entry name" value="GTP-bd"/>
</dbReference>
<dbReference type="Pfam" id="PF24494">
    <property type="entry name" value="DUF7587"/>
    <property type="match status" value="1"/>
</dbReference>
<feature type="region of interest" description="Disordered" evidence="3">
    <location>
        <begin position="326"/>
        <end position="353"/>
    </location>
</feature>